<protein>
    <submittedName>
        <fullName evidence="1">Putative amidohydrolase protein</fullName>
    </submittedName>
</protein>
<keyword evidence="2" id="KW-1185">Reference proteome</keyword>
<dbReference type="InterPro" id="IPR011059">
    <property type="entry name" value="Metal-dep_hydrolase_composite"/>
</dbReference>
<gene>
    <name evidence="1" type="ORF">UCREL1_3979</name>
</gene>
<dbReference type="Gene3D" id="2.30.40.10">
    <property type="entry name" value="Urease, subunit C, domain 1"/>
    <property type="match status" value="1"/>
</dbReference>
<dbReference type="eggNOG" id="ENOG502SK4S">
    <property type="taxonomic scope" value="Eukaryota"/>
</dbReference>
<organism evidence="1 2">
    <name type="scientific">Eutypa lata (strain UCR-EL1)</name>
    <name type="common">Grapevine dieback disease fungus</name>
    <name type="synonym">Eutypa armeniacae</name>
    <dbReference type="NCBI Taxonomy" id="1287681"/>
    <lineage>
        <taxon>Eukaryota</taxon>
        <taxon>Fungi</taxon>
        <taxon>Dikarya</taxon>
        <taxon>Ascomycota</taxon>
        <taxon>Pezizomycotina</taxon>
        <taxon>Sordariomycetes</taxon>
        <taxon>Xylariomycetidae</taxon>
        <taxon>Xylariales</taxon>
        <taxon>Diatrypaceae</taxon>
        <taxon>Eutypa</taxon>
    </lineage>
</organism>
<evidence type="ECO:0000313" key="1">
    <source>
        <dbReference type="EMBL" id="EMR68990.1"/>
    </source>
</evidence>
<dbReference type="Gene3D" id="3.30.110.90">
    <property type="entry name" value="Amidohydrolase"/>
    <property type="match status" value="1"/>
</dbReference>
<dbReference type="AlphaFoldDB" id="M7TQL5"/>
<proteinExistence type="predicted"/>
<dbReference type="OrthoDB" id="5595695at2759"/>
<dbReference type="KEGG" id="ela:UCREL1_3979"/>
<dbReference type="InterPro" id="IPR032466">
    <property type="entry name" value="Metal_Hydrolase"/>
</dbReference>
<dbReference type="SUPFAM" id="SSF51556">
    <property type="entry name" value="Metallo-dependent hydrolases"/>
    <property type="match status" value="1"/>
</dbReference>
<keyword evidence="1" id="KW-0378">Hydrolase</keyword>
<dbReference type="SUPFAM" id="SSF51338">
    <property type="entry name" value="Composite domain of metallo-dependent hydrolases"/>
    <property type="match status" value="1"/>
</dbReference>
<dbReference type="GO" id="GO:0016810">
    <property type="term" value="F:hydrolase activity, acting on carbon-nitrogen (but not peptide) bonds"/>
    <property type="evidence" value="ECO:0007669"/>
    <property type="project" value="InterPro"/>
</dbReference>
<dbReference type="STRING" id="1287681.M7TQL5"/>
<dbReference type="Gene3D" id="3.40.50.10910">
    <property type="entry name" value="Amidohydrolase"/>
    <property type="match status" value="1"/>
</dbReference>
<name>M7TQL5_EUTLA</name>
<dbReference type="OMA" id="MACRNCA"/>
<evidence type="ECO:0000313" key="2">
    <source>
        <dbReference type="Proteomes" id="UP000012174"/>
    </source>
</evidence>
<dbReference type="HOGENOM" id="CLU_1496208_0_0_1"/>
<sequence>MIQPTGEEDITSQVLARSIPAAISKTAIQNVRVFDGNRFMEPRTVVLDGGNIVDSESIETTVDGSGQFLIPGFFDTHLHISTLAGLENATSYGLTTVMNMACRNCAACWPLRDQIGLASFFSAGIPATGANSSHAKSMQLPDSMVTHPDTNMTELVAQAFSNSSDFYKTTAEINEPTQQQ</sequence>
<dbReference type="Proteomes" id="UP000012174">
    <property type="component" value="Unassembled WGS sequence"/>
</dbReference>
<dbReference type="EMBL" id="KB706144">
    <property type="protein sequence ID" value="EMR68990.1"/>
    <property type="molecule type" value="Genomic_DNA"/>
</dbReference>
<accession>M7TQL5</accession>
<reference evidence="2" key="1">
    <citation type="journal article" date="2013" name="Genome Announc.">
        <title>Draft genome sequence of the grapevine dieback fungus Eutypa lata UCR-EL1.</title>
        <authorList>
            <person name="Blanco-Ulate B."/>
            <person name="Rolshausen P.E."/>
            <person name="Cantu D."/>
        </authorList>
    </citation>
    <scope>NUCLEOTIDE SEQUENCE [LARGE SCALE GENOMIC DNA]</scope>
    <source>
        <strain evidence="2">UCR-EL1</strain>
    </source>
</reference>